<dbReference type="EMBL" id="KN846970">
    <property type="protein sequence ID" value="KIW83502.1"/>
    <property type="molecule type" value="Genomic_DNA"/>
</dbReference>
<name>A0A0D2FA82_9EURO</name>
<dbReference type="InterPro" id="IPR010730">
    <property type="entry name" value="HET"/>
</dbReference>
<reference evidence="2 3" key="1">
    <citation type="submission" date="2015-01" db="EMBL/GenBank/DDBJ databases">
        <title>The Genome Sequence of Fonsecaea pedrosoi CBS 271.37.</title>
        <authorList>
            <consortium name="The Broad Institute Genomics Platform"/>
            <person name="Cuomo C."/>
            <person name="de Hoog S."/>
            <person name="Gorbushina A."/>
            <person name="Stielow B."/>
            <person name="Teixiera M."/>
            <person name="Abouelleil A."/>
            <person name="Chapman S.B."/>
            <person name="Priest M."/>
            <person name="Young S.K."/>
            <person name="Wortman J."/>
            <person name="Nusbaum C."/>
            <person name="Birren B."/>
        </authorList>
    </citation>
    <scope>NUCLEOTIDE SEQUENCE [LARGE SCALE GENOMIC DNA]</scope>
    <source>
        <strain evidence="2 3">CBS 271.37</strain>
    </source>
</reference>
<keyword evidence="3" id="KW-1185">Reference proteome</keyword>
<evidence type="ECO:0000313" key="3">
    <source>
        <dbReference type="Proteomes" id="UP000053029"/>
    </source>
</evidence>
<organism evidence="2 3">
    <name type="scientific">Fonsecaea pedrosoi CBS 271.37</name>
    <dbReference type="NCBI Taxonomy" id="1442368"/>
    <lineage>
        <taxon>Eukaryota</taxon>
        <taxon>Fungi</taxon>
        <taxon>Dikarya</taxon>
        <taxon>Ascomycota</taxon>
        <taxon>Pezizomycotina</taxon>
        <taxon>Eurotiomycetes</taxon>
        <taxon>Chaetothyriomycetidae</taxon>
        <taxon>Chaetothyriales</taxon>
        <taxon>Herpotrichiellaceae</taxon>
        <taxon>Fonsecaea</taxon>
    </lineage>
</organism>
<dbReference type="HOGENOM" id="CLU_002639_3_1_1"/>
<accession>A0A0D2FA82</accession>
<dbReference type="AlphaFoldDB" id="A0A0D2FA82"/>
<dbReference type="Pfam" id="PF06985">
    <property type="entry name" value="HET"/>
    <property type="match status" value="1"/>
</dbReference>
<evidence type="ECO:0000259" key="1">
    <source>
        <dbReference type="Pfam" id="PF06985"/>
    </source>
</evidence>
<sequence>MALRKLKCAPIDRTDSAESYRFLKQWLDGCNNLHQCSAPEPPSLPKRVLRLHPDRVHLYLSQENEKARYATLSHRWGNFDESFILELTNLESLTKDIAWPQIPKTARDAIEICRALGIEYLWIDSLCIIQRNETDWNDQSQKMCTIYGQSYLNIAAMDSNNSSGGCFRSTGSDTRYPPHNVPGHPGLQVQQQPHFTHLDFGANYATSPASPPLLRRGWVLQERLLSPRCVYYGRDELLWECKACADCLCGGTNVIARFKDAHHRSLTENGDPLPFAWMRVTERYSSLDLTHDSDRAIALSGIAQEVLESGRGGKYLAGLWSDKLAYQLVWSLSNTFRRPREYIAPSWSWLSVFGRVEYGQNRMDYGAEWSTIDVVITDAAVSASKPDGTGKIKSGYLMLNGKALTMKVDVVVPKRSRPQMKLTHSELHFESPVFLPDYVMTPQQAAAVEKVVVLYWGRIVHQQTFMVLRELLSDGVLVYERLGLLAANHHWTRQFQRVAEPTMDIRVI</sequence>
<dbReference type="VEuPathDB" id="FungiDB:Z517_02747"/>
<proteinExistence type="predicted"/>
<dbReference type="PANTHER" id="PTHR33112:SF16">
    <property type="entry name" value="HETEROKARYON INCOMPATIBILITY DOMAIN-CONTAINING PROTEIN"/>
    <property type="match status" value="1"/>
</dbReference>
<dbReference type="PANTHER" id="PTHR33112">
    <property type="entry name" value="DOMAIN PROTEIN, PUTATIVE-RELATED"/>
    <property type="match status" value="1"/>
</dbReference>
<gene>
    <name evidence="2" type="ORF">Z517_02747</name>
</gene>
<dbReference type="OrthoDB" id="5125733at2759"/>
<dbReference type="GeneID" id="25302237"/>
<protein>
    <recommendedName>
        <fullName evidence="1">Heterokaryon incompatibility domain-containing protein</fullName>
    </recommendedName>
</protein>
<evidence type="ECO:0000313" key="2">
    <source>
        <dbReference type="EMBL" id="KIW83502.1"/>
    </source>
</evidence>
<feature type="domain" description="Heterokaryon incompatibility" evidence="1">
    <location>
        <begin position="69"/>
        <end position="222"/>
    </location>
</feature>
<dbReference type="Proteomes" id="UP000053029">
    <property type="component" value="Unassembled WGS sequence"/>
</dbReference>
<dbReference type="RefSeq" id="XP_013287310.1">
    <property type="nucleotide sequence ID" value="XM_013431856.1"/>
</dbReference>